<sequence length="1103" mass="119299">MAYTRTQRARRTTRKRAARANGPDTAGIRAPILTLATLASLTLAWFMLPWAPLMCAAAAGTRAAARPAQLTGQDPWKRPAPATPAQRRADRAYRLRRSWYTHLSARLDPHGPQPCLYMGLGALTAIPVQTRWGAWAALAQMIGLVLLLAARPTPTVDGPVQCGPRPVTWARNRIPWITGATMLGLTAGAIIWTLGGSAWWTPALTLTAAPAPMWPAWRASRRQYKADKDMTARLNRWLTADGRPATDRPPARLDSTTSGAHGERTCRLTVPSAPAWTDKTVRDTLRAASARDGYDVGFVLCGADMMHVMLAVTPLDAPAPADILADKTALEAWCAVETARLCNNYNATGGRPRLTQVGTRDGKPACWIMRMDGGSADSDWDMIRRDWLRGSQAGQLGDWGCLCGLTMSVDPGLDHAWVFAADTGTDGIVFDEDKAKTGHTAAFSTMTDGNTPAYLALIEQERADMAVWDEALNGTKLEAPMQIIYDRRTGADRLTSRDGRWALECTPCSIPTKGGHSAADYMKTDLRAAFGDSTVADVIGLRNRGKWFTRYMQLVQTVPANNPAAPTRLADLSGDGPAERLMAQVIISRAIAGTLKHAAYVDAPRQCARDTSWTMWRAEIQLTGGDTAMDARRAAPRIATLLGADTTLWEIREAGMIILWAGNRPPDAPEKWRRGTDRDTVLRLRFDEAWAATGLTAPDGRTVATAHIGDDTGPLTRLEFTLPAGIDPAMCDARLDRFAAAAGYGYTRPTGAAAGRYAILAAATNPLPDRIGLDGRTAMSGDRRLAFAVRDDGTTVLFDPADDPHLLASGTTGSGKSSVSVTLIVQALRAGWQVLATDPEKGANDLKPLAPHMSAFDPSLEGCYAIFQWAHREMRRRVALIDEHGGGDWAMLPDPVRPPRLLVFCDEFNSLLQKDKTKISNENNDPDLANEETMRTWRNGLKSSIGMWVSALLTQGRSAGITVLLGAQALKAGDLELLPNAGTAKTMLARVFLGSGDASGNVSGANVKETNRLHRQATRCGGMPKGRGVYERLGRGVDMVQCLYPGQGDELERWGPFPQPQRIDLSPFMPAPPELTGLAEPDMTGSESVETVQVDAAGEEWTL</sequence>
<keyword evidence="3" id="KW-0812">Transmembrane</keyword>
<protein>
    <submittedName>
        <fullName evidence="5">Cell division protein FtsK</fullName>
    </submittedName>
</protein>
<evidence type="ECO:0000259" key="4">
    <source>
        <dbReference type="PROSITE" id="PS50901"/>
    </source>
</evidence>
<feature type="binding site" evidence="1">
    <location>
        <begin position="810"/>
        <end position="817"/>
    </location>
    <ligand>
        <name>ATP</name>
        <dbReference type="ChEBI" id="CHEBI:30616"/>
    </ligand>
</feature>
<dbReference type="PROSITE" id="PS50901">
    <property type="entry name" value="FTSK"/>
    <property type="match status" value="1"/>
</dbReference>
<dbReference type="GO" id="GO:0051301">
    <property type="term" value="P:cell division"/>
    <property type="evidence" value="ECO:0007669"/>
    <property type="project" value="UniProtKB-KW"/>
</dbReference>
<dbReference type="Pfam" id="PF01580">
    <property type="entry name" value="FtsK_SpoIIIE"/>
    <property type="match status" value="1"/>
</dbReference>
<feature type="region of interest" description="Disordered" evidence="2">
    <location>
        <begin position="66"/>
        <end position="88"/>
    </location>
</feature>
<keyword evidence="5" id="KW-0132">Cell division</keyword>
<keyword evidence="3" id="KW-0472">Membrane</keyword>
<feature type="compositionally biased region" description="Basic residues" evidence="2">
    <location>
        <begin position="7"/>
        <end position="18"/>
    </location>
</feature>
<keyword evidence="1" id="KW-0547">Nucleotide-binding</keyword>
<dbReference type="Gene3D" id="3.40.50.300">
    <property type="entry name" value="P-loop containing nucleotide triphosphate hydrolases"/>
    <property type="match status" value="1"/>
</dbReference>
<dbReference type="CDD" id="cd01127">
    <property type="entry name" value="TrwB_TraG_TraD_VirD4"/>
    <property type="match status" value="1"/>
</dbReference>
<dbReference type="AlphaFoldDB" id="A0A430FAG9"/>
<evidence type="ECO:0000313" key="6">
    <source>
        <dbReference type="Proteomes" id="UP000288052"/>
    </source>
</evidence>
<feature type="region of interest" description="Disordered" evidence="2">
    <location>
        <begin position="240"/>
        <end position="264"/>
    </location>
</feature>
<dbReference type="SUPFAM" id="SSF52540">
    <property type="entry name" value="P-loop containing nucleoside triphosphate hydrolases"/>
    <property type="match status" value="1"/>
</dbReference>
<dbReference type="RefSeq" id="WP_126031343.1">
    <property type="nucleotide sequence ID" value="NZ_QXGI01000001.1"/>
</dbReference>
<dbReference type="EMBL" id="QXGI01000001">
    <property type="protein sequence ID" value="RSX49837.1"/>
    <property type="molecule type" value="Genomic_DNA"/>
</dbReference>
<gene>
    <name evidence="5" type="ORF">D2E22_0298</name>
</gene>
<keyword evidence="6" id="KW-1185">Reference proteome</keyword>
<dbReference type="Proteomes" id="UP000288052">
    <property type="component" value="Unassembled WGS sequence"/>
</dbReference>
<feature type="transmembrane region" description="Helical" evidence="3">
    <location>
        <begin position="132"/>
        <end position="150"/>
    </location>
</feature>
<evidence type="ECO:0000256" key="3">
    <source>
        <dbReference type="SAM" id="Phobius"/>
    </source>
</evidence>
<proteinExistence type="predicted"/>
<feature type="transmembrane region" description="Helical" evidence="3">
    <location>
        <begin position="174"/>
        <end position="192"/>
    </location>
</feature>
<dbReference type="InterPro" id="IPR002543">
    <property type="entry name" value="FtsK_dom"/>
</dbReference>
<comment type="caution">
    <text evidence="5">The sequence shown here is derived from an EMBL/GenBank/DDBJ whole genome shotgun (WGS) entry which is preliminary data.</text>
</comment>
<evidence type="ECO:0000313" key="5">
    <source>
        <dbReference type="EMBL" id="RSX49837.1"/>
    </source>
</evidence>
<dbReference type="OrthoDB" id="5083868at2"/>
<keyword evidence="3" id="KW-1133">Transmembrane helix</keyword>
<keyword evidence="5" id="KW-0131">Cell cycle</keyword>
<evidence type="ECO:0000256" key="1">
    <source>
        <dbReference type="PROSITE-ProRule" id="PRU00289"/>
    </source>
</evidence>
<name>A0A430FAG9_9BIFI</name>
<feature type="domain" description="FtsK" evidence="4">
    <location>
        <begin position="793"/>
        <end position="1002"/>
    </location>
</feature>
<keyword evidence="1" id="KW-0067">ATP-binding</keyword>
<reference evidence="5 6" key="1">
    <citation type="submission" date="2018-09" db="EMBL/GenBank/DDBJ databases">
        <title>Characterization of the phylogenetic diversity of five novel species belonging to the genus Bifidobacterium.</title>
        <authorList>
            <person name="Lugli G.A."/>
            <person name="Duranti S."/>
            <person name="Milani C."/>
        </authorList>
    </citation>
    <scope>NUCLEOTIDE SEQUENCE [LARGE SCALE GENOMIC DNA]</scope>
    <source>
        <strain evidence="5 6">2020B</strain>
    </source>
</reference>
<dbReference type="GO" id="GO:0003677">
    <property type="term" value="F:DNA binding"/>
    <property type="evidence" value="ECO:0007669"/>
    <property type="project" value="InterPro"/>
</dbReference>
<evidence type="ECO:0000256" key="2">
    <source>
        <dbReference type="SAM" id="MobiDB-lite"/>
    </source>
</evidence>
<accession>A0A430FAG9</accession>
<organism evidence="5 6">
    <name type="scientific">Bifidobacterium castoris</name>
    <dbReference type="NCBI Taxonomy" id="2306972"/>
    <lineage>
        <taxon>Bacteria</taxon>
        <taxon>Bacillati</taxon>
        <taxon>Actinomycetota</taxon>
        <taxon>Actinomycetes</taxon>
        <taxon>Bifidobacteriales</taxon>
        <taxon>Bifidobacteriaceae</taxon>
        <taxon>Bifidobacterium</taxon>
    </lineage>
</organism>
<feature type="region of interest" description="Disordered" evidence="2">
    <location>
        <begin position="1"/>
        <end position="23"/>
    </location>
</feature>
<dbReference type="InterPro" id="IPR027417">
    <property type="entry name" value="P-loop_NTPase"/>
</dbReference>
<dbReference type="GO" id="GO:0005524">
    <property type="term" value="F:ATP binding"/>
    <property type="evidence" value="ECO:0007669"/>
    <property type="project" value="UniProtKB-UniRule"/>
</dbReference>